<feature type="binding site" evidence="10">
    <location>
        <position position="73"/>
    </location>
    <ligand>
        <name>Na(+)</name>
        <dbReference type="ChEBI" id="CHEBI:29101"/>
        <note>structural</note>
    </ligand>
</feature>
<evidence type="ECO:0000256" key="10">
    <source>
        <dbReference type="HAMAP-Rule" id="MF_00454"/>
    </source>
</evidence>
<dbReference type="GO" id="GO:0140114">
    <property type="term" value="P:cellular detoxification of fluoride"/>
    <property type="evidence" value="ECO:0007669"/>
    <property type="project" value="UniProtKB-UniRule"/>
</dbReference>
<evidence type="ECO:0000313" key="12">
    <source>
        <dbReference type="Proteomes" id="UP001515100"/>
    </source>
</evidence>
<comment type="catalytic activity">
    <reaction evidence="8">
        <text>fluoride(in) = fluoride(out)</text>
        <dbReference type="Rhea" id="RHEA:76159"/>
        <dbReference type="ChEBI" id="CHEBI:17051"/>
    </reaction>
    <physiologicalReaction direction="left-to-right" evidence="8">
        <dbReference type="Rhea" id="RHEA:76160"/>
    </physiologicalReaction>
</comment>
<keyword evidence="6 10" id="KW-0407">Ion channel</keyword>
<gene>
    <name evidence="10 11" type="primary">crcB</name>
    <name evidence="10" type="synonym">fluC</name>
    <name evidence="11" type="ORF">ESP62_007280</name>
</gene>
<evidence type="ECO:0000256" key="8">
    <source>
        <dbReference type="ARBA" id="ARBA00035585"/>
    </source>
</evidence>
<feature type="binding site" evidence="10">
    <location>
        <position position="76"/>
    </location>
    <ligand>
        <name>Na(+)</name>
        <dbReference type="ChEBI" id="CHEBI:29101"/>
        <note>structural</note>
    </ligand>
</feature>
<keyword evidence="10" id="KW-0479">Metal-binding</keyword>
<keyword evidence="2 10" id="KW-1003">Cell membrane</keyword>
<dbReference type="AlphaFoldDB" id="A0A641APK3"/>
<dbReference type="OrthoDB" id="5148600at2"/>
<name>A0A641APK3_9ACTN</name>
<dbReference type="PANTHER" id="PTHR28259:SF1">
    <property type="entry name" value="FLUORIDE EXPORT PROTEIN 1-RELATED"/>
    <property type="match status" value="1"/>
</dbReference>
<keyword evidence="3 10" id="KW-0812">Transmembrane</keyword>
<dbReference type="GO" id="GO:0062054">
    <property type="term" value="F:fluoride channel activity"/>
    <property type="evidence" value="ECO:0007669"/>
    <property type="project" value="UniProtKB-UniRule"/>
</dbReference>
<proteinExistence type="inferred from homology"/>
<dbReference type="GO" id="GO:0005886">
    <property type="term" value="C:plasma membrane"/>
    <property type="evidence" value="ECO:0007669"/>
    <property type="project" value="UniProtKB-SubCell"/>
</dbReference>
<dbReference type="PANTHER" id="PTHR28259">
    <property type="entry name" value="FLUORIDE EXPORT PROTEIN 1-RELATED"/>
    <property type="match status" value="1"/>
</dbReference>
<reference evidence="11" key="1">
    <citation type="submission" date="2019-09" db="EMBL/GenBank/DDBJ databases">
        <authorList>
            <person name="Li J."/>
        </authorList>
    </citation>
    <scope>NUCLEOTIDE SEQUENCE [LARGE SCALE GENOMIC DNA]</scope>
    <source>
        <strain evidence="11">NRBC 14897</strain>
    </source>
</reference>
<feature type="transmembrane region" description="Helical" evidence="10">
    <location>
        <begin position="101"/>
        <end position="124"/>
    </location>
</feature>
<evidence type="ECO:0000256" key="9">
    <source>
        <dbReference type="ARBA" id="ARBA00049940"/>
    </source>
</evidence>
<protein>
    <recommendedName>
        <fullName evidence="10">Fluoride-specific ion channel FluC</fullName>
    </recommendedName>
</protein>
<keyword evidence="12" id="KW-1185">Reference proteome</keyword>
<evidence type="ECO:0000256" key="3">
    <source>
        <dbReference type="ARBA" id="ARBA00022692"/>
    </source>
</evidence>
<keyword evidence="10" id="KW-0406">Ion transport</keyword>
<dbReference type="GO" id="GO:0046872">
    <property type="term" value="F:metal ion binding"/>
    <property type="evidence" value="ECO:0007669"/>
    <property type="project" value="UniProtKB-KW"/>
</dbReference>
<keyword evidence="4 10" id="KW-1133">Transmembrane helix</keyword>
<feature type="transmembrane region" description="Helical" evidence="10">
    <location>
        <begin position="62"/>
        <end position="81"/>
    </location>
</feature>
<organism evidence="11 12">
    <name type="scientific">Aeromicrobium fastidiosum</name>
    <dbReference type="NCBI Taxonomy" id="52699"/>
    <lineage>
        <taxon>Bacteria</taxon>
        <taxon>Bacillati</taxon>
        <taxon>Actinomycetota</taxon>
        <taxon>Actinomycetes</taxon>
        <taxon>Propionibacteriales</taxon>
        <taxon>Nocardioidaceae</taxon>
        <taxon>Aeromicrobium</taxon>
    </lineage>
</organism>
<evidence type="ECO:0000256" key="2">
    <source>
        <dbReference type="ARBA" id="ARBA00022475"/>
    </source>
</evidence>
<keyword evidence="5 10" id="KW-0472">Membrane</keyword>
<dbReference type="NCBIfam" id="TIGR00494">
    <property type="entry name" value="crcB"/>
    <property type="match status" value="1"/>
</dbReference>
<dbReference type="EMBL" id="SDPP02000002">
    <property type="protein sequence ID" value="KAA1378175.1"/>
    <property type="molecule type" value="Genomic_DNA"/>
</dbReference>
<evidence type="ECO:0000313" key="11">
    <source>
        <dbReference type="EMBL" id="KAA1378175.1"/>
    </source>
</evidence>
<sequence length="127" mass="13146">MTVLVVALGAAVGAPTRYLVDLFVQSRHSSSLPWGTITVNAIGSFVIGFIAGLAATSDLDQAVVALISTGFCGALTTFSTFSFETVRLIEQQHLTAAVLNLGLSLVLTIVLCLGGYELAAAYLITAP</sequence>
<comment type="subcellular location">
    <subcellularLocation>
        <location evidence="1 10">Cell membrane</location>
        <topology evidence="1 10">Multi-pass membrane protein</topology>
    </subcellularLocation>
</comment>
<evidence type="ECO:0000256" key="4">
    <source>
        <dbReference type="ARBA" id="ARBA00022989"/>
    </source>
</evidence>
<evidence type="ECO:0000256" key="7">
    <source>
        <dbReference type="ARBA" id="ARBA00035120"/>
    </source>
</evidence>
<evidence type="ECO:0000256" key="1">
    <source>
        <dbReference type="ARBA" id="ARBA00004651"/>
    </source>
</evidence>
<accession>A0A641APK3</accession>
<dbReference type="HAMAP" id="MF_00454">
    <property type="entry name" value="FluC"/>
    <property type="match status" value="1"/>
</dbReference>
<evidence type="ECO:0000256" key="5">
    <source>
        <dbReference type="ARBA" id="ARBA00023136"/>
    </source>
</evidence>
<dbReference type="Proteomes" id="UP001515100">
    <property type="component" value="Unassembled WGS sequence"/>
</dbReference>
<comment type="similarity">
    <text evidence="7 10">Belongs to the fluoride channel Fluc/FEX (TC 1.A.43) family.</text>
</comment>
<comment type="activity regulation">
    <text evidence="10">Na(+) is not transported, but it plays an essential structural role and its presence is essential for fluoride channel function.</text>
</comment>
<dbReference type="InterPro" id="IPR003691">
    <property type="entry name" value="FluC"/>
</dbReference>
<dbReference type="RefSeq" id="WP_056610821.1">
    <property type="nucleotide sequence ID" value="NZ_JAGIOG010000001.1"/>
</dbReference>
<feature type="transmembrane region" description="Helical" evidence="10">
    <location>
        <begin position="37"/>
        <end position="55"/>
    </location>
</feature>
<dbReference type="Pfam" id="PF02537">
    <property type="entry name" value="CRCB"/>
    <property type="match status" value="1"/>
</dbReference>
<keyword evidence="10" id="KW-0915">Sodium</keyword>
<comment type="function">
    <text evidence="9 10">Fluoride-specific ion channel. Important for reducing fluoride concentration in the cell, thus reducing its toxicity.</text>
</comment>
<comment type="caution">
    <text evidence="11">The sequence shown here is derived from an EMBL/GenBank/DDBJ whole genome shotgun (WGS) entry which is preliminary data.</text>
</comment>
<keyword evidence="10" id="KW-0813">Transport</keyword>
<evidence type="ECO:0000256" key="6">
    <source>
        <dbReference type="ARBA" id="ARBA00023303"/>
    </source>
</evidence>